<gene>
    <name evidence="1" type="ORF">OSB1V03_LOCUS17989</name>
</gene>
<reference evidence="1" key="1">
    <citation type="submission" date="2020-11" db="EMBL/GenBank/DDBJ databases">
        <authorList>
            <person name="Tran Van P."/>
        </authorList>
    </citation>
    <scope>NUCLEOTIDE SEQUENCE</scope>
</reference>
<name>A0A7R9LE07_9ACAR</name>
<keyword evidence="2" id="KW-1185">Reference proteome</keyword>
<proteinExistence type="predicted"/>
<sequence length="127" mass="14331">MREELEADLWMESSDPSSVVESVEPECSTIGFVVCQLDQLGNECPESYFCHNSSAIEKPNYGLCRRVKETCVPDGKQCCHDIDCCIENELTAPLNCVDKICRFFWSQLMPQLFTSLSKVAKVPKCPK</sequence>
<dbReference type="OrthoDB" id="6506385at2759"/>
<dbReference type="EMBL" id="OC877359">
    <property type="protein sequence ID" value="CAD7639964.1"/>
    <property type="molecule type" value="Genomic_DNA"/>
</dbReference>
<protein>
    <submittedName>
        <fullName evidence="1">Uncharacterized protein</fullName>
    </submittedName>
</protein>
<dbReference type="Proteomes" id="UP000759131">
    <property type="component" value="Unassembled WGS sequence"/>
</dbReference>
<dbReference type="EMBL" id="CAJPIZ010022784">
    <property type="protein sequence ID" value="CAG2118037.1"/>
    <property type="molecule type" value="Genomic_DNA"/>
</dbReference>
<dbReference type="AlphaFoldDB" id="A0A7R9LE07"/>
<accession>A0A7R9LE07</accession>
<evidence type="ECO:0000313" key="1">
    <source>
        <dbReference type="EMBL" id="CAD7639964.1"/>
    </source>
</evidence>
<organism evidence="1">
    <name type="scientific">Medioppia subpectinata</name>
    <dbReference type="NCBI Taxonomy" id="1979941"/>
    <lineage>
        <taxon>Eukaryota</taxon>
        <taxon>Metazoa</taxon>
        <taxon>Ecdysozoa</taxon>
        <taxon>Arthropoda</taxon>
        <taxon>Chelicerata</taxon>
        <taxon>Arachnida</taxon>
        <taxon>Acari</taxon>
        <taxon>Acariformes</taxon>
        <taxon>Sarcoptiformes</taxon>
        <taxon>Oribatida</taxon>
        <taxon>Brachypylina</taxon>
        <taxon>Oppioidea</taxon>
        <taxon>Oppiidae</taxon>
        <taxon>Medioppia</taxon>
    </lineage>
</organism>
<evidence type="ECO:0000313" key="2">
    <source>
        <dbReference type="Proteomes" id="UP000759131"/>
    </source>
</evidence>